<evidence type="ECO:0000313" key="8">
    <source>
        <dbReference type="EMBL" id="XBS90224.1"/>
    </source>
</evidence>
<dbReference type="EMBL" id="CP157948">
    <property type="protein sequence ID" value="XBS90224.1"/>
    <property type="molecule type" value="Genomic_DNA"/>
</dbReference>
<dbReference type="InterPro" id="IPR050597">
    <property type="entry name" value="Cytochrome_c_Oxidase_Subunit"/>
</dbReference>
<evidence type="ECO:0000256" key="1">
    <source>
        <dbReference type="ARBA" id="ARBA00022617"/>
    </source>
</evidence>
<dbReference type="GO" id="GO:0005506">
    <property type="term" value="F:iron ion binding"/>
    <property type="evidence" value="ECO:0007669"/>
    <property type="project" value="InterPro"/>
</dbReference>
<dbReference type="InterPro" id="IPR009056">
    <property type="entry name" value="Cyt_c-like_dom"/>
</dbReference>
<feature type="binding site" description="axial binding residue" evidence="5">
    <location>
        <position position="189"/>
    </location>
    <ligand>
        <name>heme c</name>
        <dbReference type="ChEBI" id="CHEBI:61717"/>
        <label>2</label>
    </ligand>
    <ligandPart>
        <name>Fe</name>
        <dbReference type="ChEBI" id="CHEBI:18248"/>
    </ligandPart>
</feature>
<evidence type="ECO:0000256" key="4">
    <source>
        <dbReference type="PIRSR" id="PIRSR000005-1"/>
    </source>
</evidence>
<dbReference type="PROSITE" id="PS51007">
    <property type="entry name" value="CYTC"/>
    <property type="match status" value="2"/>
</dbReference>
<keyword evidence="1 4" id="KW-0349">Heme</keyword>
<feature type="binding site" description="covalent" evidence="4">
    <location>
        <position position="146"/>
    </location>
    <ligand>
        <name>heme c</name>
        <dbReference type="ChEBI" id="CHEBI:61717"/>
        <label>2</label>
    </ligand>
</feature>
<feature type="binding site" description="axial binding residue" evidence="5">
    <location>
        <position position="147"/>
    </location>
    <ligand>
        <name>heme c</name>
        <dbReference type="ChEBI" id="CHEBI:61717"/>
        <label>2</label>
    </ligand>
    <ligandPart>
        <name>Fe</name>
        <dbReference type="ChEBI" id="CHEBI:18248"/>
    </ligandPart>
</feature>
<feature type="binding site" description="axial binding residue" evidence="5">
    <location>
        <position position="48"/>
    </location>
    <ligand>
        <name>heme c</name>
        <dbReference type="ChEBI" id="CHEBI:61717"/>
        <label>1</label>
    </ligand>
    <ligandPart>
        <name>Fe</name>
        <dbReference type="ChEBI" id="CHEBI:18248"/>
    </ligandPart>
</feature>
<dbReference type="RefSeq" id="WP_350016407.1">
    <property type="nucleotide sequence ID" value="NZ_CP157948.1"/>
</dbReference>
<evidence type="ECO:0000256" key="5">
    <source>
        <dbReference type="PIRSR" id="PIRSR000005-2"/>
    </source>
</evidence>
<feature type="signal peptide" evidence="6">
    <location>
        <begin position="1"/>
        <end position="26"/>
    </location>
</feature>
<feature type="domain" description="Cytochrome c" evidence="7">
    <location>
        <begin position="27"/>
        <end position="111"/>
    </location>
</feature>
<feature type="domain" description="Cytochrome c" evidence="7">
    <location>
        <begin position="122"/>
        <end position="212"/>
    </location>
</feature>
<feature type="chain" id="PRO_5043885188" evidence="6">
    <location>
        <begin position="27"/>
        <end position="220"/>
    </location>
</feature>
<feature type="binding site" description="axial binding residue" evidence="5">
    <location>
        <position position="88"/>
    </location>
    <ligand>
        <name>heme c</name>
        <dbReference type="ChEBI" id="CHEBI:61717"/>
        <label>1</label>
    </ligand>
    <ligandPart>
        <name>Fe</name>
        <dbReference type="ChEBI" id="CHEBI:18248"/>
    </ligandPart>
</feature>
<keyword evidence="6" id="KW-0732">Signal</keyword>
<dbReference type="PIRSF" id="PIRSF000005">
    <property type="entry name" value="Cytochrome_c4"/>
    <property type="match status" value="1"/>
</dbReference>
<feature type="binding site" description="covalent" evidence="4">
    <location>
        <position position="47"/>
    </location>
    <ligand>
        <name>heme c</name>
        <dbReference type="ChEBI" id="CHEBI:61717"/>
        <label>1</label>
    </ligand>
</feature>
<proteinExistence type="predicted"/>
<protein>
    <submittedName>
        <fullName evidence="8">C-type cytochrome</fullName>
    </submittedName>
</protein>
<feature type="binding site" description="covalent" evidence="4">
    <location>
        <position position="44"/>
    </location>
    <ligand>
        <name>heme c</name>
        <dbReference type="ChEBI" id="CHEBI:61717"/>
        <label>1</label>
    </ligand>
</feature>
<evidence type="ECO:0000256" key="6">
    <source>
        <dbReference type="SAM" id="SignalP"/>
    </source>
</evidence>
<keyword evidence="2 5" id="KW-0479">Metal-binding</keyword>
<sequence>MFRPAIRRLFGIVALAGIGMPPAALAVDAAAIAHAGNGRGAAPCMACHGADGAGQAAAGNPRLAGLDAAYLRKQLDDFASGTRSNPVMQPMATALSEDERHAMAAYYSQLPLATKPATALPAPDSAGAVLATRGDWSRGVPGCVQCHGPGGSGVGANFPPLAGQPASYIEAQLKAWQQGTRHNDPLQLMQHLSAALSAQDIDSVAAWFAAQPVPVAETAP</sequence>
<feature type="binding site" description="covalent" evidence="4">
    <location>
        <position position="143"/>
    </location>
    <ligand>
        <name>heme c</name>
        <dbReference type="ChEBI" id="CHEBI:61717"/>
        <label>2</label>
    </ligand>
</feature>
<evidence type="ECO:0000259" key="7">
    <source>
        <dbReference type="PROSITE" id="PS51007"/>
    </source>
</evidence>
<dbReference type="Gene3D" id="1.10.760.10">
    <property type="entry name" value="Cytochrome c-like domain"/>
    <property type="match status" value="2"/>
</dbReference>
<comment type="PTM">
    <text evidence="4">Binds 2 heme c groups covalently per subunit.</text>
</comment>
<dbReference type="GO" id="GO:0020037">
    <property type="term" value="F:heme binding"/>
    <property type="evidence" value="ECO:0007669"/>
    <property type="project" value="InterPro"/>
</dbReference>
<keyword evidence="3 5" id="KW-0408">Iron</keyword>
<dbReference type="SUPFAM" id="SSF46626">
    <property type="entry name" value="Cytochrome c"/>
    <property type="match status" value="2"/>
</dbReference>
<evidence type="ECO:0000256" key="2">
    <source>
        <dbReference type="ARBA" id="ARBA00022723"/>
    </source>
</evidence>
<accession>A0AAU7QMF5</accession>
<evidence type="ECO:0000256" key="3">
    <source>
        <dbReference type="ARBA" id="ARBA00023004"/>
    </source>
</evidence>
<dbReference type="GO" id="GO:0009055">
    <property type="term" value="F:electron transfer activity"/>
    <property type="evidence" value="ECO:0007669"/>
    <property type="project" value="InterPro"/>
</dbReference>
<reference evidence="8" key="1">
    <citation type="submission" date="2024-06" db="EMBL/GenBank/DDBJ databases">
        <authorList>
            <person name="Sun Y."/>
        </authorList>
    </citation>
    <scope>NUCLEOTIDE SEQUENCE</scope>
    <source>
        <strain evidence="8">IGA1.0</strain>
    </source>
</reference>
<dbReference type="AlphaFoldDB" id="A0AAU7QMF5"/>
<dbReference type="InterPro" id="IPR024167">
    <property type="entry name" value="Cytochrome_c4-like"/>
</dbReference>
<dbReference type="InterPro" id="IPR036909">
    <property type="entry name" value="Cyt_c-like_dom_sf"/>
</dbReference>
<dbReference type="PANTHER" id="PTHR33751:SF11">
    <property type="entry name" value="BLL4483 PROTEIN"/>
    <property type="match status" value="1"/>
</dbReference>
<gene>
    <name evidence="8" type="ORF">ABNK63_00850</name>
</gene>
<name>A0AAU7QMF5_9GAMM</name>
<organism evidence="8">
    <name type="scientific">Rhodanobacter sp. IGA1.0</name>
    <dbReference type="NCBI Taxonomy" id="3158582"/>
    <lineage>
        <taxon>Bacteria</taxon>
        <taxon>Pseudomonadati</taxon>
        <taxon>Pseudomonadota</taxon>
        <taxon>Gammaproteobacteria</taxon>
        <taxon>Lysobacterales</taxon>
        <taxon>Rhodanobacteraceae</taxon>
        <taxon>Rhodanobacter</taxon>
    </lineage>
</organism>
<dbReference type="Pfam" id="PF00034">
    <property type="entry name" value="Cytochrom_C"/>
    <property type="match status" value="2"/>
</dbReference>
<dbReference type="GO" id="GO:0042597">
    <property type="term" value="C:periplasmic space"/>
    <property type="evidence" value="ECO:0007669"/>
    <property type="project" value="InterPro"/>
</dbReference>
<dbReference type="PANTHER" id="PTHR33751">
    <property type="entry name" value="CBB3-TYPE CYTOCHROME C OXIDASE SUBUNIT FIXP"/>
    <property type="match status" value="1"/>
</dbReference>